<protein>
    <submittedName>
        <fullName evidence="1">Uncharacterized protein</fullName>
    </submittedName>
</protein>
<accession>A0ABP0H3E6</accession>
<organism evidence="1 2">
    <name type="scientific">Clavelina lepadiformis</name>
    <name type="common">Light-bulb sea squirt</name>
    <name type="synonym">Ascidia lepadiformis</name>
    <dbReference type="NCBI Taxonomy" id="159417"/>
    <lineage>
        <taxon>Eukaryota</taxon>
        <taxon>Metazoa</taxon>
        <taxon>Chordata</taxon>
        <taxon>Tunicata</taxon>
        <taxon>Ascidiacea</taxon>
        <taxon>Aplousobranchia</taxon>
        <taxon>Clavelinidae</taxon>
        <taxon>Clavelina</taxon>
    </lineage>
</organism>
<evidence type="ECO:0000313" key="2">
    <source>
        <dbReference type="Proteomes" id="UP001642483"/>
    </source>
</evidence>
<dbReference type="EMBL" id="CAWYQH010000174">
    <property type="protein sequence ID" value="CAK8697771.1"/>
    <property type="molecule type" value="Genomic_DNA"/>
</dbReference>
<gene>
    <name evidence="1" type="ORF">CVLEPA_LOCUS31275</name>
</gene>
<name>A0ABP0H3E6_CLALP</name>
<evidence type="ECO:0000313" key="1">
    <source>
        <dbReference type="EMBL" id="CAK8697771.1"/>
    </source>
</evidence>
<proteinExistence type="predicted"/>
<dbReference type="Proteomes" id="UP001642483">
    <property type="component" value="Unassembled WGS sequence"/>
</dbReference>
<keyword evidence="2" id="KW-1185">Reference proteome</keyword>
<sequence>MPDDDKMVMSFTPSDDVCMPLEDNIDGATLTLESTDRQSTKEVKRFKYGTANKRTTVTDISSIFDQALVPETK</sequence>
<comment type="caution">
    <text evidence="1">The sequence shown here is derived from an EMBL/GenBank/DDBJ whole genome shotgun (WGS) entry which is preliminary data.</text>
</comment>
<reference evidence="1 2" key="1">
    <citation type="submission" date="2024-02" db="EMBL/GenBank/DDBJ databases">
        <authorList>
            <person name="Daric V."/>
            <person name="Darras S."/>
        </authorList>
    </citation>
    <scope>NUCLEOTIDE SEQUENCE [LARGE SCALE GENOMIC DNA]</scope>
</reference>